<dbReference type="EMBL" id="JBBPBN010000322">
    <property type="protein sequence ID" value="KAK8489166.1"/>
    <property type="molecule type" value="Genomic_DNA"/>
</dbReference>
<sequence length="93" mass="10196">MEVYGQQSWLNRQKGVSNHNRAGQASVRVGNTQTKSDLLPSTTEKGGGNIFTPSLISVLPCANTSPDITSNIVLWILFSQRNPDHTRVPSFVE</sequence>
<comment type="caution">
    <text evidence="2">The sequence shown here is derived from an EMBL/GenBank/DDBJ whole genome shotgun (WGS) entry which is preliminary data.</text>
</comment>
<accession>A0ABR2A845</accession>
<keyword evidence="3" id="KW-1185">Reference proteome</keyword>
<organism evidence="2 3">
    <name type="scientific">Hibiscus sabdariffa</name>
    <name type="common">roselle</name>
    <dbReference type="NCBI Taxonomy" id="183260"/>
    <lineage>
        <taxon>Eukaryota</taxon>
        <taxon>Viridiplantae</taxon>
        <taxon>Streptophyta</taxon>
        <taxon>Embryophyta</taxon>
        <taxon>Tracheophyta</taxon>
        <taxon>Spermatophyta</taxon>
        <taxon>Magnoliopsida</taxon>
        <taxon>eudicotyledons</taxon>
        <taxon>Gunneridae</taxon>
        <taxon>Pentapetalae</taxon>
        <taxon>rosids</taxon>
        <taxon>malvids</taxon>
        <taxon>Malvales</taxon>
        <taxon>Malvaceae</taxon>
        <taxon>Malvoideae</taxon>
        <taxon>Hibiscus</taxon>
    </lineage>
</organism>
<proteinExistence type="predicted"/>
<feature type="compositionally biased region" description="Polar residues" evidence="1">
    <location>
        <begin position="1"/>
        <end position="44"/>
    </location>
</feature>
<dbReference type="Proteomes" id="UP001396334">
    <property type="component" value="Unassembled WGS sequence"/>
</dbReference>
<gene>
    <name evidence="2" type="ORF">V6N11_046278</name>
</gene>
<name>A0ABR2A845_9ROSI</name>
<evidence type="ECO:0000313" key="3">
    <source>
        <dbReference type="Proteomes" id="UP001396334"/>
    </source>
</evidence>
<feature type="region of interest" description="Disordered" evidence="1">
    <location>
        <begin position="1"/>
        <end position="46"/>
    </location>
</feature>
<reference evidence="2 3" key="1">
    <citation type="journal article" date="2024" name="G3 (Bethesda)">
        <title>Genome assembly of Hibiscus sabdariffa L. provides insights into metabolisms of medicinal natural products.</title>
        <authorList>
            <person name="Kim T."/>
        </authorList>
    </citation>
    <scope>NUCLEOTIDE SEQUENCE [LARGE SCALE GENOMIC DNA]</scope>
    <source>
        <strain evidence="2">TK-2024</strain>
        <tissue evidence="2">Old leaves</tissue>
    </source>
</reference>
<evidence type="ECO:0000313" key="2">
    <source>
        <dbReference type="EMBL" id="KAK8489166.1"/>
    </source>
</evidence>
<evidence type="ECO:0000256" key="1">
    <source>
        <dbReference type="SAM" id="MobiDB-lite"/>
    </source>
</evidence>
<protein>
    <submittedName>
        <fullName evidence="2">Uncharacterized protein</fullName>
    </submittedName>
</protein>